<dbReference type="AlphaFoldDB" id="A0AAN8N963"/>
<feature type="compositionally biased region" description="Polar residues" evidence="1">
    <location>
        <begin position="348"/>
        <end position="357"/>
    </location>
</feature>
<keyword evidence="4" id="KW-1185">Reference proteome</keyword>
<evidence type="ECO:0000256" key="2">
    <source>
        <dbReference type="SAM" id="Phobius"/>
    </source>
</evidence>
<organism evidence="3 4">
    <name type="scientific">Orbilia javanica</name>
    <dbReference type="NCBI Taxonomy" id="47235"/>
    <lineage>
        <taxon>Eukaryota</taxon>
        <taxon>Fungi</taxon>
        <taxon>Dikarya</taxon>
        <taxon>Ascomycota</taxon>
        <taxon>Pezizomycotina</taxon>
        <taxon>Orbiliomycetes</taxon>
        <taxon>Orbiliales</taxon>
        <taxon>Orbiliaceae</taxon>
        <taxon>Orbilia</taxon>
    </lineage>
</organism>
<name>A0AAN8N963_9PEZI</name>
<keyword evidence="2" id="KW-0472">Membrane</keyword>
<keyword evidence="2" id="KW-0812">Transmembrane</keyword>
<feature type="transmembrane region" description="Helical" evidence="2">
    <location>
        <begin position="12"/>
        <end position="34"/>
    </location>
</feature>
<keyword evidence="2" id="KW-1133">Transmembrane helix</keyword>
<comment type="caution">
    <text evidence="3">The sequence shown here is derived from an EMBL/GenBank/DDBJ whole genome shotgun (WGS) entry which is preliminary data.</text>
</comment>
<dbReference type="EMBL" id="JAVHNR010000001">
    <property type="protein sequence ID" value="KAK6356750.1"/>
    <property type="molecule type" value="Genomic_DNA"/>
</dbReference>
<protein>
    <submittedName>
        <fullName evidence="3">Uncharacterized protein</fullName>
    </submittedName>
</protein>
<accession>A0AAN8N963</accession>
<dbReference type="Proteomes" id="UP001313282">
    <property type="component" value="Unassembled WGS sequence"/>
</dbReference>
<evidence type="ECO:0000313" key="4">
    <source>
        <dbReference type="Proteomes" id="UP001313282"/>
    </source>
</evidence>
<reference evidence="3 4" key="1">
    <citation type="submission" date="2019-10" db="EMBL/GenBank/DDBJ databases">
        <authorList>
            <person name="Palmer J.M."/>
        </authorList>
    </citation>
    <scope>NUCLEOTIDE SEQUENCE [LARGE SCALE GENOMIC DNA]</scope>
    <source>
        <strain evidence="3 4">TWF718</strain>
    </source>
</reference>
<evidence type="ECO:0000256" key="1">
    <source>
        <dbReference type="SAM" id="MobiDB-lite"/>
    </source>
</evidence>
<proteinExistence type="predicted"/>
<sequence>MLIPSINYSKQAMGATIYYAVLSISLLCSLVYAIDLSIPSIRTNSVDNLILDLQSLQKDIELWATLIPSAEDSYNYVQDVIDAAANERVGIFGGNSIPSADLVAAAETIYNTLAAFQPLSQPKELPDYSFAAGDPFLNVNLRELFDYIKDWKPSDENPFPPPDPRLHTPEMLALIADAKAIQRAEEEAYQQQVERNMRELMGGYPGPQDGYSGNDDYADGTGPYDYQDMLSAALNSPGILSHNVGPLDFDSQPVNSRSGAMEEEIDDTIVTTTPFNTASNGQFNTFLDSQFNTAQNIQTDPNYSWLDTISIPPVNAASNSQADTAYNYKSLGLIDNISNGGVNTQATTGPALTTSGDSLDAPPRGLPVAGSPWSSFDSNAPPPNQQFRTNVDRNEARRSRKAVLAANSGVDPNSDPAAAYMEGRRIRRLKTAGTGTTSTQTQVGNSQSNPQDNMNSYSKRRLQLNFKA</sequence>
<gene>
    <name evidence="3" type="ORF">TWF718_001092</name>
</gene>
<evidence type="ECO:0000313" key="3">
    <source>
        <dbReference type="EMBL" id="KAK6356750.1"/>
    </source>
</evidence>
<feature type="region of interest" description="Disordered" evidence="1">
    <location>
        <begin position="348"/>
        <end position="468"/>
    </location>
</feature>
<feature type="compositionally biased region" description="Low complexity" evidence="1">
    <location>
        <begin position="431"/>
        <end position="448"/>
    </location>
</feature>